<reference evidence="1" key="1">
    <citation type="submission" date="2020-05" db="UniProtKB">
        <authorList>
            <consortium name="EnsemblMetazoa"/>
        </authorList>
    </citation>
    <scope>IDENTIFICATION</scope>
    <source>
        <strain evidence="1">TTRI</strain>
    </source>
</reference>
<dbReference type="AlphaFoldDB" id="A0A1A9VFF7"/>
<evidence type="ECO:0000313" key="1">
    <source>
        <dbReference type="EnsemblMetazoa" id="GAUT035556-PA"/>
    </source>
</evidence>
<organism evidence="1 2">
    <name type="scientific">Glossina austeni</name>
    <name type="common">Savannah tsetse fly</name>
    <dbReference type="NCBI Taxonomy" id="7395"/>
    <lineage>
        <taxon>Eukaryota</taxon>
        <taxon>Metazoa</taxon>
        <taxon>Ecdysozoa</taxon>
        <taxon>Arthropoda</taxon>
        <taxon>Hexapoda</taxon>
        <taxon>Insecta</taxon>
        <taxon>Pterygota</taxon>
        <taxon>Neoptera</taxon>
        <taxon>Endopterygota</taxon>
        <taxon>Diptera</taxon>
        <taxon>Brachycera</taxon>
        <taxon>Muscomorpha</taxon>
        <taxon>Hippoboscoidea</taxon>
        <taxon>Glossinidae</taxon>
        <taxon>Glossina</taxon>
    </lineage>
</organism>
<dbReference type="EnsemblMetazoa" id="GAUT035556-RA">
    <property type="protein sequence ID" value="GAUT035556-PA"/>
    <property type="gene ID" value="GAUT035556"/>
</dbReference>
<keyword evidence="2" id="KW-1185">Reference proteome</keyword>
<sequence length="242" mass="26864">MGLSTQNTAEFEHLTLILDKKNIAALTCEQIREDLTYIPCRRPIVATDNDGVPDTTDLWLRHKSKPNKFGCPMTPGQACVKYTYTYNKGGGTKGAQIAEVVQTTPRAKVIHELQVAQVAHQVAKVVEVGQVTQGKFLRCYSHFCCLKNGKLENASYAAAGEFHISYVQNITYMCAKVNATVGCYHQKYISGLDVEVCVCESQLGAMPCNNTTKLTNKLSRVVLLTIAINTFITLYHKIFKYS</sequence>
<name>A0A1A9VFF7_GLOAU</name>
<protein>
    <submittedName>
        <fullName evidence="1">Uncharacterized protein</fullName>
    </submittedName>
</protein>
<accession>A0A1A9VFF7</accession>
<proteinExistence type="predicted"/>
<dbReference type="VEuPathDB" id="VectorBase:GAUT035556"/>
<evidence type="ECO:0000313" key="2">
    <source>
        <dbReference type="Proteomes" id="UP000078200"/>
    </source>
</evidence>
<dbReference type="STRING" id="7395.A0A1A9VFF7"/>
<dbReference type="Proteomes" id="UP000078200">
    <property type="component" value="Unassembled WGS sequence"/>
</dbReference>